<gene>
    <name evidence="1" type="ORF">SBA5_670025</name>
</gene>
<dbReference type="Proteomes" id="UP000239735">
    <property type="component" value="Unassembled WGS sequence"/>
</dbReference>
<dbReference type="EMBL" id="OKRB01000127">
    <property type="protein sequence ID" value="SPE28574.1"/>
    <property type="molecule type" value="Genomic_DNA"/>
</dbReference>
<evidence type="ECO:0000313" key="1">
    <source>
        <dbReference type="EMBL" id="SPE28574.1"/>
    </source>
</evidence>
<reference evidence="2" key="1">
    <citation type="submission" date="2018-02" db="EMBL/GenBank/DDBJ databases">
        <authorList>
            <person name="Hausmann B."/>
        </authorList>
    </citation>
    <scope>NUCLEOTIDE SEQUENCE [LARGE SCALE GENOMIC DNA]</scope>
    <source>
        <strain evidence="2">Peat soil MAG SbA5</strain>
    </source>
</reference>
<proteinExistence type="predicted"/>
<protein>
    <submittedName>
        <fullName evidence="1">Uncharacterized protein</fullName>
    </submittedName>
</protein>
<sequence length="73" mass="7855">MRLSPSKTFGLHGNPVGPGIDLREEKTPFGIASRSSCRSCAYLRSFHCGIGNNCPCRIVDASSECTARATLRP</sequence>
<evidence type="ECO:0000313" key="2">
    <source>
        <dbReference type="Proteomes" id="UP000239735"/>
    </source>
</evidence>
<organism evidence="1 2">
    <name type="scientific">Candidatus Sulfuritelmatomonas gaucii</name>
    <dbReference type="NCBI Taxonomy" id="2043161"/>
    <lineage>
        <taxon>Bacteria</taxon>
        <taxon>Pseudomonadati</taxon>
        <taxon>Acidobacteriota</taxon>
        <taxon>Terriglobia</taxon>
        <taxon>Terriglobales</taxon>
        <taxon>Acidobacteriaceae</taxon>
        <taxon>Candidatus Sulfuritelmatomonas</taxon>
    </lineage>
</organism>
<accession>A0A2N9LZE6</accession>
<dbReference type="AlphaFoldDB" id="A0A2N9LZE6"/>
<name>A0A2N9LZE6_9BACT</name>